<accession>A0AB40D1K1</accession>
<dbReference type="Proteomes" id="UP001515500">
    <property type="component" value="Chromosome 18"/>
</dbReference>
<dbReference type="GO" id="GO:0008270">
    <property type="term" value="F:zinc ion binding"/>
    <property type="evidence" value="ECO:0007669"/>
    <property type="project" value="UniProtKB-KW"/>
</dbReference>
<keyword evidence="1" id="KW-0863">Zinc-finger</keyword>
<dbReference type="PANTHER" id="PTHR31973:SF187">
    <property type="entry name" value="MUTATOR TRANSPOSASE MUDRA PROTEIN"/>
    <property type="match status" value="1"/>
</dbReference>
<sequence>MYFNVTESFNAWIKEARHLLVCNMVDSIRFKLMNMMCDRQQHCHKWETHLCLDIHKMIEDTVEESRCLLIGHSNRVQFEVIDNQSNLVNLHDGTCSCKRCKVYGLQCKHACAGIMQTDTNVHWFGDDYYIIGMYNIVYGNLIYPIPDHDKLMDNYKDLRLRPPITRRRPGRPRRRRIESQTFNKWKLHYSRCNEVGHN</sequence>
<organism evidence="3 4">
    <name type="scientific">Dioscorea cayennensis subsp. rotundata</name>
    <name type="common">White Guinea yam</name>
    <name type="synonym">Dioscorea rotundata</name>
    <dbReference type="NCBI Taxonomy" id="55577"/>
    <lineage>
        <taxon>Eukaryota</taxon>
        <taxon>Viridiplantae</taxon>
        <taxon>Streptophyta</taxon>
        <taxon>Embryophyta</taxon>
        <taxon>Tracheophyta</taxon>
        <taxon>Spermatophyta</taxon>
        <taxon>Magnoliopsida</taxon>
        <taxon>Liliopsida</taxon>
        <taxon>Dioscoreales</taxon>
        <taxon>Dioscoreaceae</taxon>
        <taxon>Dioscorea</taxon>
    </lineage>
</organism>
<dbReference type="RefSeq" id="XP_039145539.1">
    <property type="nucleotide sequence ID" value="XM_039289605.1"/>
</dbReference>
<evidence type="ECO:0000259" key="2">
    <source>
        <dbReference type="PROSITE" id="PS50966"/>
    </source>
</evidence>
<protein>
    <submittedName>
        <fullName evidence="4">Uncharacterized protein LOC120282754</fullName>
    </submittedName>
</protein>
<gene>
    <name evidence="4" type="primary">LOC120282754</name>
</gene>
<keyword evidence="1" id="KW-0862">Zinc</keyword>
<dbReference type="PROSITE" id="PS50966">
    <property type="entry name" value="ZF_SWIM"/>
    <property type="match status" value="1"/>
</dbReference>
<evidence type="ECO:0000313" key="4">
    <source>
        <dbReference type="RefSeq" id="XP_039145539.1"/>
    </source>
</evidence>
<dbReference type="PANTHER" id="PTHR31973">
    <property type="entry name" value="POLYPROTEIN, PUTATIVE-RELATED"/>
    <property type="match status" value="1"/>
</dbReference>
<name>A0AB40D1K1_DIOCR</name>
<keyword evidence="3" id="KW-1185">Reference proteome</keyword>
<reference evidence="4" key="1">
    <citation type="submission" date="2025-08" db="UniProtKB">
        <authorList>
            <consortium name="RefSeq"/>
        </authorList>
    </citation>
    <scope>IDENTIFICATION</scope>
</reference>
<dbReference type="AlphaFoldDB" id="A0AB40D1K1"/>
<keyword evidence="1" id="KW-0479">Metal-binding</keyword>
<feature type="domain" description="SWIM-type" evidence="2">
    <location>
        <begin position="78"/>
        <end position="118"/>
    </location>
</feature>
<evidence type="ECO:0000313" key="3">
    <source>
        <dbReference type="Proteomes" id="UP001515500"/>
    </source>
</evidence>
<dbReference type="GeneID" id="120282754"/>
<proteinExistence type="predicted"/>
<dbReference type="InterPro" id="IPR007527">
    <property type="entry name" value="Znf_SWIM"/>
</dbReference>
<evidence type="ECO:0000256" key="1">
    <source>
        <dbReference type="PROSITE-ProRule" id="PRU00325"/>
    </source>
</evidence>